<evidence type="ECO:0000313" key="7">
    <source>
        <dbReference type="Proteomes" id="UP000235965"/>
    </source>
</evidence>
<dbReference type="GO" id="GO:0034993">
    <property type="term" value="C:meiotic nuclear membrane microtubule tethering complex"/>
    <property type="evidence" value="ECO:0007669"/>
    <property type="project" value="TreeGrafter"/>
</dbReference>
<sequence length="243" mass="26756">MLIYFIYPHPMFVGHGYINRRFATSAQVGGEWSASSLGRFAHREASQGTSHEMLSNLDDTSKNIVKDAVQFYDVTKTGQIDYAMASLGGSIVSTRDTKNHVSSPSETGERSAQQIIEPCTMPGECWAFVGSGAVVIELIGKVNVKAVSVEHTSSSHSLPGLIKSAPKDFSVWGLNSLDDEGQYLGSFSYDINSSPLQYYTVQEPAAIPFRFIELKIHNNHGNPSYTCLYRFRVHGILEPLEQA</sequence>
<dbReference type="OrthoDB" id="342281at2759"/>
<dbReference type="STRING" id="105785.A0A2J7QNL9"/>
<evidence type="ECO:0000256" key="2">
    <source>
        <dbReference type="ARBA" id="ARBA00022692"/>
    </source>
</evidence>
<comment type="subcellular location">
    <subcellularLocation>
        <location evidence="1">Membrane</location>
    </subcellularLocation>
</comment>
<dbReference type="Pfam" id="PF07738">
    <property type="entry name" value="Sad1_UNC"/>
    <property type="match status" value="1"/>
</dbReference>
<dbReference type="Gene3D" id="2.60.120.260">
    <property type="entry name" value="Galactose-binding domain-like"/>
    <property type="match status" value="1"/>
</dbReference>
<keyword evidence="7" id="KW-1185">Reference proteome</keyword>
<evidence type="ECO:0000259" key="5">
    <source>
        <dbReference type="PROSITE" id="PS51469"/>
    </source>
</evidence>
<dbReference type="PROSITE" id="PS51469">
    <property type="entry name" value="SUN"/>
    <property type="match status" value="1"/>
</dbReference>
<gene>
    <name evidence="6" type="ORF">B7P43_G18277</name>
</gene>
<dbReference type="PANTHER" id="PTHR12911:SF8">
    <property type="entry name" value="KLAROID PROTEIN-RELATED"/>
    <property type="match status" value="1"/>
</dbReference>
<dbReference type="InterPro" id="IPR045119">
    <property type="entry name" value="SUN1-5"/>
</dbReference>
<keyword evidence="3" id="KW-1133">Transmembrane helix</keyword>
<dbReference type="InParanoid" id="A0A2J7QNL9"/>
<keyword evidence="2" id="KW-0812">Transmembrane</keyword>
<reference evidence="6 7" key="1">
    <citation type="submission" date="2017-12" db="EMBL/GenBank/DDBJ databases">
        <title>Hemimetabolous genomes reveal molecular basis of termite eusociality.</title>
        <authorList>
            <person name="Harrison M.C."/>
            <person name="Jongepier E."/>
            <person name="Robertson H.M."/>
            <person name="Arning N."/>
            <person name="Bitard-Feildel T."/>
            <person name="Chao H."/>
            <person name="Childers C.P."/>
            <person name="Dinh H."/>
            <person name="Doddapaneni H."/>
            <person name="Dugan S."/>
            <person name="Gowin J."/>
            <person name="Greiner C."/>
            <person name="Han Y."/>
            <person name="Hu H."/>
            <person name="Hughes D.S.T."/>
            <person name="Huylmans A.-K."/>
            <person name="Kemena C."/>
            <person name="Kremer L.P.M."/>
            <person name="Lee S.L."/>
            <person name="Lopez-Ezquerra A."/>
            <person name="Mallet L."/>
            <person name="Monroy-Kuhn J.M."/>
            <person name="Moser A."/>
            <person name="Murali S.C."/>
            <person name="Muzny D.M."/>
            <person name="Otani S."/>
            <person name="Piulachs M.-D."/>
            <person name="Poelchau M."/>
            <person name="Qu J."/>
            <person name="Schaub F."/>
            <person name="Wada-Katsumata A."/>
            <person name="Worley K.C."/>
            <person name="Xie Q."/>
            <person name="Ylla G."/>
            <person name="Poulsen M."/>
            <person name="Gibbs R.A."/>
            <person name="Schal C."/>
            <person name="Richards S."/>
            <person name="Belles X."/>
            <person name="Korb J."/>
            <person name="Bornberg-Bauer E."/>
        </authorList>
    </citation>
    <scope>NUCLEOTIDE SEQUENCE [LARGE SCALE GENOMIC DNA]</scope>
    <source>
        <tissue evidence="6">Whole body</tissue>
    </source>
</reference>
<proteinExistence type="predicted"/>
<dbReference type="PANTHER" id="PTHR12911">
    <property type="entry name" value="SAD1/UNC-84-LIKE PROTEIN-RELATED"/>
    <property type="match status" value="1"/>
</dbReference>
<dbReference type="EMBL" id="NEVH01012655">
    <property type="protein sequence ID" value="PNF30180.1"/>
    <property type="molecule type" value="Genomic_DNA"/>
</dbReference>
<evidence type="ECO:0000256" key="4">
    <source>
        <dbReference type="ARBA" id="ARBA00023136"/>
    </source>
</evidence>
<evidence type="ECO:0000256" key="3">
    <source>
        <dbReference type="ARBA" id="ARBA00022989"/>
    </source>
</evidence>
<name>A0A2J7QNL9_9NEOP</name>
<comment type="caution">
    <text evidence="6">The sequence shown here is derived from an EMBL/GenBank/DDBJ whole genome shotgun (WGS) entry which is preliminary data.</text>
</comment>
<evidence type="ECO:0000256" key="1">
    <source>
        <dbReference type="ARBA" id="ARBA00004370"/>
    </source>
</evidence>
<dbReference type="GO" id="GO:0043495">
    <property type="term" value="F:protein-membrane adaptor activity"/>
    <property type="evidence" value="ECO:0007669"/>
    <property type="project" value="TreeGrafter"/>
</dbReference>
<dbReference type="InterPro" id="IPR012919">
    <property type="entry name" value="SUN_dom"/>
</dbReference>
<evidence type="ECO:0000313" key="6">
    <source>
        <dbReference type="EMBL" id="PNF30180.1"/>
    </source>
</evidence>
<dbReference type="Proteomes" id="UP000235965">
    <property type="component" value="Unassembled WGS sequence"/>
</dbReference>
<accession>A0A2J7QNL9</accession>
<organism evidence="6 7">
    <name type="scientific">Cryptotermes secundus</name>
    <dbReference type="NCBI Taxonomy" id="105785"/>
    <lineage>
        <taxon>Eukaryota</taxon>
        <taxon>Metazoa</taxon>
        <taxon>Ecdysozoa</taxon>
        <taxon>Arthropoda</taxon>
        <taxon>Hexapoda</taxon>
        <taxon>Insecta</taxon>
        <taxon>Pterygota</taxon>
        <taxon>Neoptera</taxon>
        <taxon>Polyneoptera</taxon>
        <taxon>Dictyoptera</taxon>
        <taxon>Blattodea</taxon>
        <taxon>Blattoidea</taxon>
        <taxon>Termitoidae</taxon>
        <taxon>Kalotermitidae</taxon>
        <taxon>Cryptotermitinae</taxon>
        <taxon>Cryptotermes</taxon>
    </lineage>
</organism>
<feature type="domain" description="SUN" evidence="5">
    <location>
        <begin position="61"/>
        <end position="238"/>
    </location>
</feature>
<protein>
    <recommendedName>
        <fullName evidence="5">SUN domain-containing protein</fullName>
    </recommendedName>
</protein>
<keyword evidence="4" id="KW-0472">Membrane</keyword>
<dbReference type="AlphaFoldDB" id="A0A2J7QNL9"/>